<dbReference type="InterPro" id="IPR001173">
    <property type="entry name" value="Glyco_trans_2-like"/>
</dbReference>
<evidence type="ECO:0000256" key="3">
    <source>
        <dbReference type="ARBA" id="ARBA00022679"/>
    </source>
</evidence>
<dbReference type="Pfam" id="PF00535">
    <property type="entry name" value="Glycos_transf_2"/>
    <property type="match status" value="1"/>
</dbReference>
<organism evidence="5 6">
    <name type="scientific">Candidatus Roizmanbacteria bacterium GW2011_GWC2_41_7</name>
    <dbReference type="NCBI Taxonomy" id="1618487"/>
    <lineage>
        <taxon>Bacteria</taxon>
        <taxon>Candidatus Roizmaniibacteriota</taxon>
    </lineage>
</organism>
<accession>A0A0G0XC67</accession>
<name>A0A0G0XC67_9BACT</name>
<comment type="caution">
    <text evidence="5">The sequence shown here is derived from an EMBL/GenBank/DDBJ whole genome shotgun (WGS) entry which is preliminary data.</text>
</comment>
<evidence type="ECO:0000259" key="4">
    <source>
        <dbReference type="Pfam" id="PF00535"/>
    </source>
</evidence>
<evidence type="ECO:0000313" key="5">
    <source>
        <dbReference type="EMBL" id="KKS22549.1"/>
    </source>
</evidence>
<comment type="similarity">
    <text evidence="1">Belongs to the glycosyltransferase 2 family.</text>
</comment>
<protein>
    <submittedName>
        <fullName evidence="5">Glycosyl transferase family 2</fullName>
    </submittedName>
</protein>
<dbReference type="CDD" id="cd00761">
    <property type="entry name" value="Glyco_tranf_GTA_type"/>
    <property type="match status" value="1"/>
</dbReference>
<dbReference type="SUPFAM" id="SSF53448">
    <property type="entry name" value="Nucleotide-diphospho-sugar transferases"/>
    <property type="match status" value="1"/>
</dbReference>
<dbReference type="AlphaFoldDB" id="A0A0G0XC67"/>
<keyword evidence="3 5" id="KW-0808">Transferase</keyword>
<evidence type="ECO:0000256" key="2">
    <source>
        <dbReference type="ARBA" id="ARBA00022676"/>
    </source>
</evidence>
<dbReference type="InterPro" id="IPR029044">
    <property type="entry name" value="Nucleotide-diphossugar_trans"/>
</dbReference>
<dbReference type="GO" id="GO:0016757">
    <property type="term" value="F:glycosyltransferase activity"/>
    <property type="evidence" value="ECO:0007669"/>
    <property type="project" value="UniProtKB-KW"/>
</dbReference>
<proteinExistence type="inferred from homology"/>
<gene>
    <name evidence="5" type="ORF">UU78_C0015G0002</name>
</gene>
<keyword evidence="2" id="KW-0328">Glycosyltransferase</keyword>
<dbReference type="PANTHER" id="PTHR43685">
    <property type="entry name" value="GLYCOSYLTRANSFERASE"/>
    <property type="match status" value="1"/>
</dbReference>
<dbReference type="EMBL" id="LCBY01000015">
    <property type="protein sequence ID" value="KKS22549.1"/>
    <property type="molecule type" value="Genomic_DNA"/>
</dbReference>
<dbReference type="Gene3D" id="3.90.550.10">
    <property type="entry name" value="Spore Coat Polysaccharide Biosynthesis Protein SpsA, Chain A"/>
    <property type="match status" value="1"/>
</dbReference>
<evidence type="ECO:0000313" key="6">
    <source>
        <dbReference type="Proteomes" id="UP000034371"/>
    </source>
</evidence>
<dbReference type="PANTHER" id="PTHR43685:SF5">
    <property type="entry name" value="GLYCOSYLTRANSFERASE EPSE-RELATED"/>
    <property type="match status" value="1"/>
</dbReference>
<evidence type="ECO:0000256" key="1">
    <source>
        <dbReference type="ARBA" id="ARBA00006739"/>
    </source>
</evidence>
<sequence>MKRNEPTTHNIQPTTKQKPLVSVIIPVFNGASYLVEAVESVQKSTYENFEILLIDDGSTDHSKKLCKIIDEKYDNLRFYSFNKNKGLGRVLNFALEEAHGRYICRLNQDDIMLPHRMKMEVEYLENHSEVVAVGSWIELFENNGKTQIIEFLKDDTEIKKVWHIVSPFSVPSVLYRKNVAVQAGGYKQEFWPADDTHLWYRMGMIGKLANIQKPLVHVRWHDKAGSVFYFRKLAWATYKMHRWALQNIQEASYIIQTYWIIQLLSGLLLSPQFNWGVYRILKRAIASYADFRDWVKNHPNTKKLVSVIPHPKKLSLSGV</sequence>
<reference evidence="5 6" key="1">
    <citation type="journal article" date="2015" name="Nature">
        <title>rRNA introns, odd ribosomes, and small enigmatic genomes across a large radiation of phyla.</title>
        <authorList>
            <person name="Brown C.T."/>
            <person name="Hug L.A."/>
            <person name="Thomas B.C."/>
            <person name="Sharon I."/>
            <person name="Castelle C.J."/>
            <person name="Singh A."/>
            <person name="Wilkins M.J."/>
            <person name="Williams K.H."/>
            <person name="Banfield J.F."/>
        </authorList>
    </citation>
    <scope>NUCLEOTIDE SEQUENCE [LARGE SCALE GENOMIC DNA]</scope>
</reference>
<dbReference type="InterPro" id="IPR050834">
    <property type="entry name" value="Glycosyltransf_2"/>
</dbReference>
<feature type="domain" description="Glycosyltransferase 2-like" evidence="4">
    <location>
        <begin position="22"/>
        <end position="150"/>
    </location>
</feature>
<dbReference type="Proteomes" id="UP000034371">
    <property type="component" value="Unassembled WGS sequence"/>
</dbReference>